<evidence type="ECO:0000256" key="5">
    <source>
        <dbReference type="ARBA" id="ARBA00023002"/>
    </source>
</evidence>
<dbReference type="HOGENOM" id="CLU_102527_0_0_6"/>
<evidence type="ECO:0000256" key="1">
    <source>
        <dbReference type="ARBA" id="ARBA00005211"/>
    </source>
</evidence>
<dbReference type="PANTHER" id="PTHR41534">
    <property type="entry name" value="BLR3401 PROTEIN"/>
    <property type="match status" value="1"/>
</dbReference>
<proteinExistence type="inferred from homology"/>
<dbReference type="GO" id="GO:0019380">
    <property type="term" value="P:3-phenylpropionate catabolic process"/>
    <property type="evidence" value="ECO:0007669"/>
    <property type="project" value="TreeGrafter"/>
</dbReference>
<dbReference type="GO" id="GO:0051213">
    <property type="term" value="F:dioxygenase activity"/>
    <property type="evidence" value="ECO:0007669"/>
    <property type="project" value="UniProtKB-KW"/>
</dbReference>
<dbReference type="PATRIC" id="fig|1028307.3.peg.463"/>
<evidence type="ECO:0000256" key="4">
    <source>
        <dbReference type="ARBA" id="ARBA00022964"/>
    </source>
</evidence>
<protein>
    <submittedName>
        <fullName evidence="6">Aromatic-ring-hydroxylating dioxygenase subunit beta</fullName>
    </submittedName>
</protein>
<organism evidence="6 7">
    <name type="scientific">Klebsiella aerogenes (strain ATCC 13048 / DSM 30053 / CCUG 1429 / JCM 1235 / KCTC 2190 / NBRC 13534 / NCIMB 10102 / NCTC 10006 / CDC 819-56)</name>
    <name type="common">Enterobacter aerogenes</name>
    <dbReference type="NCBI Taxonomy" id="1028307"/>
    <lineage>
        <taxon>Bacteria</taxon>
        <taxon>Pseudomonadati</taxon>
        <taxon>Pseudomonadota</taxon>
        <taxon>Gammaproteobacteria</taxon>
        <taxon>Enterobacterales</taxon>
        <taxon>Enterobacteriaceae</taxon>
        <taxon>Klebsiella/Raoultella group</taxon>
        <taxon>Klebsiella</taxon>
    </lineage>
</organism>
<keyword evidence="4 6" id="KW-0223">Dioxygenase</keyword>
<keyword evidence="3" id="KW-0058">Aromatic hydrocarbons catabolism</keyword>
<evidence type="ECO:0000256" key="2">
    <source>
        <dbReference type="ARBA" id="ARBA00009570"/>
    </source>
</evidence>
<dbReference type="InterPro" id="IPR032710">
    <property type="entry name" value="NTF2-like_dom_sf"/>
</dbReference>
<dbReference type="InterPro" id="IPR000391">
    <property type="entry name" value="Rng_hydr_dOase-bsu"/>
</dbReference>
<dbReference type="SUPFAM" id="SSF54427">
    <property type="entry name" value="NTF2-like"/>
    <property type="match status" value="1"/>
</dbReference>
<comment type="similarity">
    <text evidence="2">Belongs to the bacterial ring-hydroxylating dioxygenase beta subunit family.</text>
</comment>
<comment type="pathway">
    <text evidence="1">Aromatic compound metabolism.</text>
</comment>
<dbReference type="RefSeq" id="WP_015703347.1">
    <property type="nucleotide sequence ID" value="NC_015663.1"/>
</dbReference>
<evidence type="ECO:0000313" key="7">
    <source>
        <dbReference type="Proteomes" id="UP000008881"/>
    </source>
</evidence>
<dbReference type="Pfam" id="PF00866">
    <property type="entry name" value="Ring_hydroxyl_B"/>
    <property type="match status" value="1"/>
</dbReference>
<reference evidence="6 7" key="1">
    <citation type="journal article" date="2012" name="J. Bacteriol.">
        <title>Complete genome sequence of Enterobacter aerogenes KCTC 2190.</title>
        <authorList>
            <person name="Shin S.H."/>
            <person name="Kim S."/>
            <person name="Kim J.Y."/>
            <person name="Lee S."/>
            <person name="Um Y."/>
            <person name="Oh M.K."/>
            <person name="Kim Y.R."/>
            <person name="Lee J."/>
            <person name="Yang K.S."/>
        </authorList>
    </citation>
    <scope>NUCLEOTIDE SEQUENCE [LARGE SCALE GENOMIC DNA]</scope>
    <source>
        <strain evidence="6 7">KCTC 2190</strain>
    </source>
</reference>
<sequence>MNTSPILNAAIQFINLEADLLDQGEFREWLALWRAEGIYIIPIDQQTTDFANVLNYAYDNHEMREKRVQRLYSGESISTTPRARTIRMSGRYRLLSASDEVVEVRCAQFLYEYRKGNEQHYAADVTWTLAPEGDSFRILQKVVRLINGDDYLHSIGYIL</sequence>
<dbReference type="EMBL" id="CP002824">
    <property type="protein sequence ID" value="AEG95401.1"/>
    <property type="molecule type" value="Genomic_DNA"/>
</dbReference>
<dbReference type="PANTHER" id="PTHR41534:SF2">
    <property type="entry name" value="3-PHENYLPROPIONATE_CINNAMIC ACID DIOXYGENASE SUBUNIT BETA"/>
    <property type="match status" value="1"/>
</dbReference>
<gene>
    <name evidence="6" type="ordered locus">EAE_02330</name>
</gene>
<evidence type="ECO:0000313" key="6">
    <source>
        <dbReference type="EMBL" id="AEG95401.1"/>
    </source>
</evidence>
<accession>A0A0H3FJC3</accession>
<dbReference type="KEGG" id="eae:EAE_02330"/>
<dbReference type="Proteomes" id="UP000008881">
    <property type="component" value="Chromosome"/>
</dbReference>
<keyword evidence="5" id="KW-0560">Oxidoreductase</keyword>
<dbReference type="eggNOG" id="COG5517">
    <property type="taxonomic scope" value="Bacteria"/>
</dbReference>
<keyword evidence="7" id="KW-1185">Reference proteome</keyword>
<dbReference type="Gene3D" id="3.10.450.50">
    <property type="match status" value="1"/>
</dbReference>
<dbReference type="GeneID" id="93313599"/>
<dbReference type="AlphaFoldDB" id="A0A0H3FJC3"/>
<dbReference type="OrthoDB" id="7446267at2"/>
<name>A0A0H3FJC3_KLEAK</name>
<evidence type="ECO:0000256" key="3">
    <source>
        <dbReference type="ARBA" id="ARBA00022797"/>
    </source>
</evidence>